<protein>
    <submittedName>
        <fullName evidence="1">Uncharacterized protein</fullName>
    </submittedName>
</protein>
<feature type="non-terminal residue" evidence="1">
    <location>
        <position position="1"/>
    </location>
</feature>
<name>A0A6J4KMF3_9CHLR</name>
<reference evidence="1" key="1">
    <citation type="submission" date="2020-02" db="EMBL/GenBank/DDBJ databases">
        <authorList>
            <person name="Meier V. D."/>
        </authorList>
    </citation>
    <scope>NUCLEOTIDE SEQUENCE</scope>
    <source>
        <strain evidence="1">AVDCRST_MAG93</strain>
    </source>
</reference>
<accession>A0A6J4KMF3</accession>
<organism evidence="1">
    <name type="scientific">uncultured Chloroflexia bacterium</name>
    <dbReference type="NCBI Taxonomy" id="1672391"/>
    <lineage>
        <taxon>Bacteria</taxon>
        <taxon>Bacillati</taxon>
        <taxon>Chloroflexota</taxon>
        <taxon>Chloroflexia</taxon>
        <taxon>environmental samples</taxon>
    </lineage>
</organism>
<proteinExistence type="predicted"/>
<dbReference type="EMBL" id="CADCTR010001736">
    <property type="protein sequence ID" value="CAA9309877.1"/>
    <property type="molecule type" value="Genomic_DNA"/>
</dbReference>
<dbReference type="AlphaFoldDB" id="A0A6J4KMF3"/>
<sequence>DSAIITVDCCFVKQQICLYIILTIVEGMLGLGRHAANGLRAKRALHRE</sequence>
<evidence type="ECO:0000313" key="1">
    <source>
        <dbReference type="EMBL" id="CAA9309877.1"/>
    </source>
</evidence>
<gene>
    <name evidence="1" type="ORF">AVDCRST_MAG93-5156</name>
</gene>